<dbReference type="Gene3D" id="3.40.1000.10">
    <property type="entry name" value="Mog1/PsbP, alpha/beta/alpha sandwich"/>
    <property type="match status" value="1"/>
</dbReference>
<keyword evidence="4" id="KW-1185">Reference proteome</keyword>
<protein>
    <recommendedName>
        <fullName evidence="5">LpqN/LpqT family lipoprotein</fullName>
    </recommendedName>
</protein>
<dbReference type="OrthoDB" id="4369169at2"/>
<evidence type="ECO:0000256" key="2">
    <source>
        <dbReference type="SAM" id="MobiDB-lite"/>
    </source>
</evidence>
<proteinExistence type="predicted"/>
<organism evidence="3 4">
    <name type="scientific">Nocardia yunnanensis</name>
    <dbReference type="NCBI Taxonomy" id="2382165"/>
    <lineage>
        <taxon>Bacteria</taxon>
        <taxon>Bacillati</taxon>
        <taxon>Actinomycetota</taxon>
        <taxon>Actinomycetes</taxon>
        <taxon>Mycobacteriales</taxon>
        <taxon>Nocardiaceae</taxon>
        <taxon>Nocardia</taxon>
    </lineage>
</organism>
<reference evidence="3 4" key="1">
    <citation type="submission" date="2018-09" db="EMBL/GenBank/DDBJ databases">
        <title>Nocardia yunnanensis sp. nov., an actinomycete isolated from a soil sample.</title>
        <authorList>
            <person name="Zhang J."/>
        </authorList>
    </citation>
    <scope>NUCLEOTIDE SEQUENCE [LARGE SCALE GENOMIC DNA]</scope>
    <source>
        <strain evidence="3 4">CFHS0054</strain>
    </source>
</reference>
<dbReference type="AlphaFoldDB" id="A0A386Z6P9"/>
<dbReference type="InterPro" id="IPR019674">
    <property type="entry name" value="Lipoprotein_LpqN/LpqT-like"/>
</dbReference>
<dbReference type="EMBL" id="CP032568">
    <property type="protein sequence ID" value="AYF72923.1"/>
    <property type="molecule type" value="Genomic_DNA"/>
</dbReference>
<evidence type="ECO:0008006" key="5">
    <source>
        <dbReference type="Google" id="ProtNLM"/>
    </source>
</evidence>
<feature type="compositionally biased region" description="Basic and acidic residues" evidence="2">
    <location>
        <begin position="24"/>
        <end position="48"/>
    </location>
</feature>
<keyword evidence="1" id="KW-0732">Signal</keyword>
<evidence type="ECO:0000313" key="4">
    <source>
        <dbReference type="Proteomes" id="UP000267164"/>
    </source>
</evidence>
<sequence length="235" mass="25045">MRPWHCPVSSWSATACGCADSADDTEHSSREGRSDHLSERPSSADHRRFAGRGIVLNGGDNRRPPRGVPLTTIAEYLAAAEVQAAPVDPAAPGAPKVTVGVPEGWQQVPAGMFPGSYGVWTQPPVNGWADNAVLLVAAFTPAVDPRELLTHAFADARQLPGWQDLDSDTADFDGYPSAGITGTYVVEQLTLWAYNRYIVVTSPTAQYLIQLTITTRTDSDGTAPTTLLEGLSITA</sequence>
<evidence type="ECO:0000313" key="3">
    <source>
        <dbReference type="EMBL" id="AYF72923.1"/>
    </source>
</evidence>
<feature type="region of interest" description="Disordered" evidence="2">
    <location>
        <begin position="17"/>
        <end position="65"/>
    </location>
</feature>
<dbReference type="Proteomes" id="UP000267164">
    <property type="component" value="Chromosome"/>
</dbReference>
<dbReference type="PROSITE" id="PS51257">
    <property type="entry name" value="PROKAR_LIPOPROTEIN"/>
    <property type="match status" value="1"/>
</dbReference>
<accession>A0A386Z6P9</accession>
<gene>
    <name evidence="3" type="ORF">D7D52_02510</name>
</gene>
<name>A0A386Z6P9_9NOCA</name>
<dbReference type="KEGG" id="nyu:D7D52_02510"/>
<dbReference type="Pfam" id="PF10738">
    <property type="entry name" value="Lpp-LpqN"/>
    <property type="match status" value="1"/>
</dbReference>
<evidence type="ECO:0000256" key="1">
    <source>
        <dbReference type="ARBA" id="ARBA00022729"/>
    </source>
</evidence>